<dbReference type="EMBL" id="JAPFGC010000002">
    <property type="protein sequence ID" value="MDA0178317.1"/>
    <property type="molecule type" value="Genomic_DNA"/>
</dbReference>
<reference evidence="1" key="1">
    <citation type="submission" date="2022-11" db="EMBL/GenBank/DDBJ databases">
        <title>Refractory cell wall polysaccharides provide important carbon source for microbial heterotrophs in the hadal ocean.</title>
        <authorList>
            <person name="Zhu X."/>
        </authorList>
    </citation>
    <scope>NUCLEOTIDE SEQUENCE</scope>
    <source>
        <strain evidence="1">MTRN7</strain>
    </source>
</reference>
<evidence type="ECO:0000313" key="2">
    <source>
        <dbReference type="Proteomes" id="UP001149142"/>
    </source>
</evidence>
<sequence>MKSLIFVYNANSGFINLSLDIAHKIISPKTYQCNLCTLTHDTFKQKSLWKQFRANTNLHITFYHKDEFKKNYPTASFKLPCVIENNNLILKEVIDSKTINNYSNLKQFIDALNQL</sequence>
<protein>
    <submittedName>
        <fullName evidence="1">GTPase</fullName>
    </submittedName>
</protein>
<proteinExistence type="predicted"/>
<name>A0ABT4S2L4_9FLAO</name>
<evidence type="ECO:0000313" key="1">
    <source>
        <dbReference type="EMBL" id="MDA0178317.1"/>
    </source>
</evidence>
<organism evidence="1 2">
    <name type="scientific">Mesoflavibacter profundi</name>
    <dbReference type="NCBI Taxonomy" id="2708110"/>
    <lineage>
        <taxon>Bacteria</taxon>
        <taxon>Pseudomonadati</taxon>
        <taxon>Bacteroidota</taxon>
        <taxon>Flavobacteriia</taxon>
        <taxon>Flavobacteriales</taxon>
        <taxon>Flavobacteriaceae</taxon>
        <taxon>Mesoflavibacter</taxon>
    </lineage>
</organism>
<dbReference type="Proteomes" id="UP001149142">
    <property type="component" value="Unassembled WGS sequence"/>
</dbReference>
<accession>A0ABT4S2L4</accession>
<gene>
    <name evidence="1" type="ORF">OOZ35_12510</name>
</gene>
<keyword evidence="2" id="KW-1185">Reference proteome</keyword>
<dbReference type="RefSeq" id="WP_106687865.1">
    <property type="nucleotide sequence ID" value="NZ_CAXQEU010000089.1"/>
</dbReference>
<comment type="caution">
    <text evidence="1">The sequence shown here is derived from an EMBL/GenBank/DDBJ whole genome shotgun (WGS) entry which is preliminary data.</text>
</comment>